<dbReference type="InterPro" id="IPR011009">
    <property type="entry name" value="Kinase-like_dom_sf"/>
</dbReference>
<dbReference type="EMBL" id="MGFS01000003">
    <property type="protein sequence ID" value="OGM12084.1"/>
    <property type="molecule type" value="Genomic_DNA"/>
</dbReference>
<gene>
    <name evidence="1" type="ORF">A2Z22_03260</name>
</gene>
<dbReference type="Proteomes" id="UP000177053">
    <property type="component" value="Unassembled WGS sequence"/>
</dbReference>
<organism evidence="1 2">
    <name type="scientific">Candidatus Woesebacteria bacterium RBG_16_34_12</name>
    <dbReference type="NCBI Taxonomy" id="1802480"/>
    <lineage>
        <taxon>Bacteria</taxon>
        <taxon>Candidatus Woeseibacteriota</taxon>
    </lineage>
</organism>
<accession>A0A1F7XAP2</accession>
<evidence type="ECO:0008006" key="3">
    <source>
        <dbReference type="Google" id="ProtNLM"/>
    </source>
</evidence>
<proteinExistence type="predicted"/>
<reference evidence="1 2" key="1">
    <citation type="journal article" date="2016" name="Nat. Commun.">
        <title>Thousands of microbial genomes shed light on interconnected biogeochemical processes in an aquifer system.</title>
        <authorList>
            <person name="Anantharaman K."/>
            <person name="Brown C.T."/>
            <person name="Hug L.A."/>
            <person name="Sharon I."/>
            <person name="Castelle C.J."/>
            <person name="Probst A.J."/>
            <person name="Thomas B.C."/>
            <person name="Singh A."/>
            <person name="Wilkins M.J."/>
            <person name="Karaoz U."/>
            <person name="Brodie E.L."/>
            <person name="Williams K.H."/>
            <person name="Hubbard S.S."/>
            <person name="Banfield J.F."/>
        </authorList>
    </citation>
    <scope>NUCLEOTIDE SEQUENCE [LARGE SCALE GENOMIC DNA]</scope>
</reference>
<sequence>MSDLLKSKGIFSGESLPDGWRTQKINFDHYLKAMEEICPGWHAVGTISKGANNITFVLNNLEGLRVCQFSVFSREEDSSLDSFETISGRLSHLQKCGVAVPYIITGGELYVDEKKRRYIVMDFVRGVSADNFLSRHPKKKQDVHFEFGKVLGQLRATPILNSRRISANEHLLHKVDHISNLLVQSQVFSMEQMNRLTRSLKDRLLLLGDAPFSYVHLDPFPINFRITGTVSNFDVTLMDVDAIQEGHPLVEGLGRAIKWGIYDWSYVNGETTKDTTETVNAFLEGYSQSSSDPDRFMRSVEKTNLLLETAEMVGLPETILRESKKERPQEYYEWSKNRLLELSEK</sequence>
<name>A0A1F7XAP2_9BACT</name>
<evidence type="ECO:0000313" key="2">
    <source>
        <dbReference type="Proteomes" id="UP000177053"/>
    </source>
</evidence>
<comment type="caution">
    <text evidence="1">The sequence shown here is derived from an EMBL/GenBank/DDBJ whole genome shotgun (WGS) entry which is preliminary data.</text>
</comment>
<dbReference type="AlphaFoldDB" id="A0A1F7XAP2"/>
<dbReference type="SUPFAM" id="SSF56112">
    <property type="entry name" value="Protein kinase-like (PK-like)"/>
    <property type="match status" value="1"/>
</dbReference>
<evidence type="ECO:0000313" key="1">
    <source>
        <dbReference type="EMBL" id="OGM12084.1"/>
    </source>
</evidence>
<protein>
    <recommendedName>
        <fullName evidence="3">Aminoglycoside phosphotransferase domain-containing protein</fullName>
    </recommendedName>
</protein>